<name>M7T3I2_EUTLA</name>
<evidence type="ECO:0000259" key="2">
    <source>
        <dbReference type="Pfam" id="PF08240"/>
    </source>
</evidence>
<dbReference type="OMA" id="GTRPYPY"/>
<dbReference type="Pfam" id="PF08240">
    <property type="entry name" value="ADH_N"/>
    <property type="match status" value="1"/>
</dbReference>
<dbReference type="GO" id="GO:0016491">
    <property type="term" value="F:oxidoreductase activity"/>
    <property type="evidence" value="ECO:0007669"/>
    <property type="project" value="TreeGrafter"/>
</dbReference>
<feature type="domain" description="Alcohol dehydrogenase-like N-terminal" evidence="2">
    <location>
        <begin position="41"/>
        <end position="154"/>
    </location>
</feature>
<dbReference type="KEGG" id="ela:UCREL1_8633"/>
<dbReference type="PANTHER" id="PTHR43677:SF4">
    <property type="entry name" value="QUINONE OXIDOREDUCTASE-LIKE PROTEIN 2"/>
    <property type="match status" value="1"/>
</dbReference>
<dbReference type="Gene3D" id="3.90.180.10">
    <property type="entry name" value="Medium-chain alcohol dehydrogenases, catalytic domain"/>
    <property type="match status" value="1"/>
</dbReference>
<gene>
    <name evidence="3" type="ORF">UCREL1_8633</name>
</gene>
<reference evidence="4" key="1">
    <citation type="journal article" date="2013" name="Genome Announc.">
        <title>Draft genome sequence of the grapevine dieback fungus Eutypa lata UCR-EL1.</title>
        <authorList>
            <person name="Blanco-Ulate B."/>
            <person name="Rolshausen P.E."/>
            <person name="Cantu D."/>
        </authorList>
    </citation>
    <scope>NUCLEOTIDE SEQUENCE [LARGE SCALE GENOMIC DNA]</scope>
    <source>
        <strain evidence="4">UCR-EL1</strain>
    </source>
</reference>
<dbReference type="PANTHER" id="PTHR43677">
    <property type="entry name" value="SHORT-CHAIN DEHYDROGENASE/REDUCTASE"/>
    <property type="match status" value="1"/>
</dbReference>
<accession>M7T3I2</accession>
<evidence type="ECO:0000313" key="3">
    <source>
        <dbReference type="EMBL" id="EMR64401.1"/>
    </source>
</evidence>
<dbReference type="Gene3D" id="3.40.50.720">
    <property type="entry name" value="NAD(P)-binding Rossmann-like Domain"/>
    <property type="match status" value="1"/>
</dbReference>
<dbReference type="Pfam" id="PF00107">
    <property type="entry name" value="ADH_zinc_N"/>
    <property type="match status" value="1"/>
</dbReference>
<dbReference type="GO" id="GO:0005739">
    <property type="term" value="C:mitochondrion"/>
    <property type="evidence" value="ECO:0007669"/>
    <property type="project" value="TreeGrafter"/>
</dbReference>
<dbReference type="CDD" id="cd05188">
    <property type="entry name" value="MDR"/>
    <property type="match status" value="1"/>
</dbReference>
<dbReference type="InterPro" id="IPR013154">
    <property type="entry name" value="ADH-like_N"/>
</dbReference>
<evidence type="ECO:0000313" key="4">
    <source>
        <dbReference type="Proteomes" id="UP000012174"/>
    </source>
</evidence>
<sequence length="386" mass="40376">MATEHEPPALPATHRALVLSSVRDPLDITLVPNHPTPSPVPGSAVVRILATGVISYAGEVYSGIRSYPFPKPMVPGSSAIGRVAAVGPDAASLKPGQLVFLDSFVRGRDDDAARILLGLSDGVTDGSRKLMRDAWRDGTFAEYARLPLENCYALDEARLLGSGHADDEGGLGYAVEDLLAIGNMLVPYGGLRDVGLQAGEKVVVAPATGMFGGSAVPVALAMGASKVVAMGRNEEMLARLRELGPRVRTVSIVGDVEAETKALREDGPANVFFDISPPGTAGSSYFKAGLLSLGQNGRASLMGGQWEDVSYPGRAVTTSNLQLRGKWMYEREDVKSFIQLVEGGLVKLGAAGGIKIVAKFPLEDFQAALDTAAANVGPGLLTVITP</sequence>
<dbReference type="STRING" id="1287681.M7T3I2"/>
<proteinExistence type="predicted"/>
<keyword evidence="4" id="KW-1185">Reference proteome</keyword>
<dbReference type="eggNOG" id="KOG0023">
    <property type="taxonomic scope" value="Eukaryota"/>
</dbReference>
<dbReference type="InterPro" id="IPR013149">
    <property type="entry name" value="ADH-like_C"/>
</dbReference>
<dbReference type="AlphaFoldDB" id="M7T3I2"/>
<dbReference type="InterPro" id="IPR036291">
    <property type="entry name" value="NAD(P)-bd_dom_sf"/>
</dbReference>
<dbReference type="SUPFAM" id="SSF51735">
    <property type="entry name" value="NAD(P)-binding Rossmann-fold domains"/>
    <property type="match status" value="1"/>
</dbReference>
<protein>
    <submittedName>
        <fullName evidence="3">Putative alcohol dehydrogenase protein</fullName>
    </submittedName>
</protein>
<dbReference type="OrthoDB" id="5407715at2759"/>
<dbReference type="Proteomes" id="UP000012174">
    <property type="component" value="Unassembled WGS sequence"/>
</dbReference>
<dbReference type="InterPro" id="IPR011032">
    <property type="entry name" value="GroES-like_sf"/>
</dbReference>
<evidence type="ECO:0000259" key="1">
    <source>
        <dbReference type="Pfam" id="PF00107"/>
    </source>
</evidence>
<feature type="domain" description="Alcohol dehydrogenase-like C-terminal" evidence="1">
    <location>
        <begin position="212"/>
        <end position="342"/>
    </location>
</feature>
<dbReference type="SUPFAM" id="SSF50129">
    <property type="entry name" value="GroES-like"/>
    <property type="match status" value="1"/>
</dbReference>
<dbReference type="EMBL" id="KB707081">
    <property type="protein sequence ID" value="EMR64401.1"/>
    <property type="molecule type" value="Genomic_DNA"/>
</dbReference>
<organism evidence="3 4">
    <name type="scientific">Eutypa lata (strain UCR-EL1)</name>
    <name type="common">Grapevine dieback disease fungus</name>
    <name type="synonym">Eutypa armeniacae</name>
    <dbReference type="NCBI Taxonomy" id="1287681"/>
    <lineage>
        <taxon>Eukaryota</taxon>
        <taxon>Fungi</taxon>
        <taxon>Dikarya</taxon>
        <taxon>Ascomycota</taxon>
        <taxon>Pezizomycotina</taxon>
        <taxon>Sordariomycetes</taxon>
        <taxon>Xylariomycetidae</taxon>
        <taxon>Xylariales</taxon>
        <taxon>Diatrypaceae</taxon>
        <taxon>Eutypa</taxon>
    </lineage>
</organism>
<dbReference type="HOGENOM" id="CLU_026673_0_0_1"/>
<dbReference type="InterPro" id="IPR051397">
    <property type="entry name" value="Zn-ADH-like_protein"/>
</dbReference>